<name>X6MQX1_RETFI</name>
<accession>X6MQX1</accession>
<evidence type="ECO:0000313" key="1">
    <source>
        <dbReference type="EMBL" id="ETO16056.1"/>
    </source>
</evidence>
<proteinExistence type="predicted"/>
<dbReference type="EMBL" id="ASPP01018603">
    <property type="protein sequence ID" value="ETO16056.1"/>
    <property type="molecule type" value="Genomic_DNA"/>
</dbReference>
<sequence>MAEQEDLLPALLSSYFVEIVIKQTSETEKGTEWLKFGQPLEGFSFVLYGILQYLGFSSITNASISEKKEEDEKEKDSEKKQSTEKSANWPWRISNPLVPFIAYNMVHLAKYPPPCRFHIKCVSMGPQLFAVHIQCSLIHPLTFVSLTTTYHLTFKCNVAVINRTNPFCSLEESELLMSIYKIVRDKFYALWEKHEQSIRSLSKDEEAIYSQYTRVVSSSLLPPFRILSENKELKDKQPPFSLFQLKHMHMALLCHLILRHCQFQEIGIDTESAANNNTQPNIDLVCANITNAIKFDRSFNISYQVPLMTRSISNDQLANSTQSRQESKEIDTKRIRVRYTPMLDCALLIVEDNTLAVARITRPRVTL</sequence>
<protein>
    <submittedName>
        <fullName evidence="1">Uncharacterized protein</fullName>
    </submittedName>
</protein>
<dbReference type="AlphaFoldDB" id="X6MQX1"/>
<comment type="caution">
    <text evidence="1">The sequence shown here is derived from an EMBL/GenBank/DDBJ whole genome shotgun (WGS) entry which is preliminary data.</text>
</comment>
<evidence type="ECO:0000313" key="2">
    <source>
        <dbReference type="Proteomes" id="UP000023152"/>
    </source>
</evidence>
<keyword evidence="2" id="KW-1185">Reference proteome</keyword>
<organism evidence="1 2">
    <name type="scientific">Reticulomyxa filosa</name>
    <dbReference type="NCBI Taxonomy" id="46433"/>
    <lineage>
        <taxon>Eukaryota</taxon>
        <taxon>Sar</taxon>
        <taxon>Rhizaria</taxon>
        <taxon>Retaria</taxon>
        <taxon>Foraminifera</taxon>
        <taxon>Monothalamids</taxon>
        <taxon>Reticulomyxidae</taxon>
        <taxon>Reticulomyxa</taxon>
    </lineage>
</organism>
<reference evidence="1 2" key="1">
    <citation type="journal article" date="2013" name="Curr. Biol.">
        <title>The Genome of the Foraminiferan Reticulomyxa filosa.</title>
        <authorList>
            <person name="Glockner G."/>
            <person name="Hulsmann N."/>
            <person name="Schleicher M."/>
            <person name="Noegel A.A."/>
            <person name="Eichinger L."/>
            <person name="Gallinger C."/>
            <person name="Pawlowski J."/>
            <person name="Sierra R."/>
            <person name="Euteneuer U."/>
            <person name="Pillet L."/>
            <person name="Moustafa A."/>
            <person name="Platzer M."/>
            <person name="Groth M."/>
            <person name="Szafranski K."/>
            <person name="Schliwa M."/>
        </authorList>
    </citation>
    <scope>NUCLEOTIDE SEQUENCE [LARGE SCALE GENOMIC DNA]</scope>
</reference>
<gene>
    <name evidence="1" type="ORF">RFI_21304</name>
</gene>
<dbReference type="Proteomes" id="UP000023152">
    <property type="component" value="Unassembled WGS sequence"/>
</dbReference>